<evidence type="ECO:0000256" key="5">
    <source>
        <dbReference type="ARBA" id="ARBA00023043"/>
    </source>
</evidence>
<proteinExistence type="predicted"/>
<evidence type="ECO:0000256" key="3">
    <source>
        <dbReference type="ARBA" id="ARBA00022737"/>
    </source>
</evidence>
<gene>
    <name evidence="10" type="ORF">NCGR_LOCUS52344</name>
</gene>
<feature type="transmembrane region" description="Helical" evidence="8">
    <location>
        <begin position="556"/>
        <end position="577"/>
    </location>
</feature>
<sequence>MDNNGATPQSTPPMHPELLMAACHGWHGQLTSLLNGEDHQAVPIEHRRPSNLAADASQAAVFVEIDIRRSNMMSPPLPTTTTSLLLQGVTSDGDSALHVVAAAGDDDRHLRSAMVIYSKTRHLLEARNKRRSTPLHVAVRAGNVDMLALLIRLAGEEEGGEDRRRALLRMENGVGETALHEAVRGDDMRAVAVLMTADPCLARVPDAGVSPLYLAVALRRYTIVRDLHARDNQLSYAGPAGQNALHAAVLQSKEMTELLLEWNKQLTKEQDEHGNMPLHFALSLEGEAHGMLPQYAVPVKKGKAIATLLNITKPTLELTRQLLEADAYSAFQPDRKGSFPIHIAASAGRLLAVIVLVTKFPGCAGLHDSDGRTFVHVAAKKKRYSIVAYACQTPALSTILNKQDNEGNTALHLAVEVGDWWIFARLFANKQVDLNLPNNNKQTPLELAVNTIPTGLYLILNSRILIQETLIAANATRGVFRRDANMQEYSPQSDAENEEKGSAIVSNSTQFLSVGLVLITTMAFGANFALPGGYIADDHTHGGTPTLARVKQFQGFMMANTLAFFCSSLAVLSLVFAGTPTVELPMRYMHYNISIWLSLNAVGSLGLAFAIAVYILITPVAAKTSIAVIVVILPIGILYSPSVIEKFTVLLLVLCIRPGILPLLRSSISKVMFLMCWPFIVIFGWQELSSRYQ</sequence>
<evidence type="ECO:0000313" key="11">
    <source>
        <dbReference type="Proteomes" id="UP000604825"/>
    </source>
</evidence>
<dbReference type="AlphaFoldDB" id="A0A811RGT9"/>
<comment type="caution">
    <text evidence="10">The sequence shown here is derived from an EMBL/GenBank/DDBJ whole genome shotgun (WGS) entry which is preliminary data.</text>
</comment>
<evidence type="ECO:0000256" key="1">
    <source>
        <dbReference type="ARBA" id="ARBA00004141"/>
    </source>
</evidence>
<dbReference type="PROSITE" id="PS50297">
    <property type="entry name" value="ANK_REP_REGION"/>
    <property type="match status" value="1"/>
</dbReference>
<dbReference type="Pfam" id="PF13857">
    <property type="entry name" value="Ank_5"/>
    <property type="match status" value="1"/>
</dbReference>
<feature type="transmembrane region" description="Helical" evidence="8">
    <location>
        <begin position="597"/>
        <end position="617"/>
    </location>
</feature>
<accession>A0A811RGT9</accession>
<feature type="transmembrane region" description="Helical" evidence="8">
    <location>
        <begin position="511"/>
        <end position="535"/>
    </location>
</feature>
<feature type="transmembrane region" description="Helical" evidence="8">
    <location>
        <begin position="671"/>
        <end position="688"/>
    </location>
</feature>
<dbReference type="InterPro" id="IPR002110">
    <property type="entry name" value="Ankyrin_rpt"/>
</dbReference>
<dbReference type="Pfam" id="PF00023">
    <property type="entry name" value="Ank"/>
    <property type="match status" value="1"/>
</dbReference>
<dbReference type="OrthoDB" id="1847170at2759"/>
<dbReference type="Proteomes" id="UP000604825">
    <property type="component" value="Unassembled WGS sequence"/>
</dbReference>
<feature type="domain" description="PGG" evidence="9">
    <location>
        <begin position="506"/>
        <end position="615"/>
    </location>
</feature>
<evidence type="ECO:0000256" key="6">
    <source>
        <dbReference type="ARBA" id="ARBA00023136"/>
    </source>
</evidence>
<protein>
    <recommendedName>
        <fullName evidence="9">PGG domain-containing protein</fullName>
    </recommendedName>
</protein>
<dbReference type="Pfam" id="PF13962">
    <property type="entry name" value="PGG"/>
    <property type="match status" value="1"/>
</dbReference>
<reference evidence="10" key="1">
    <citation type="submission" date="2020-10" db="EMBL/GenBank/DDBJ databases">
        <authorList>
            <person name="Han B."/>
            <person name="Lu T."/>
            <person name="Zhao Q."/>
            <person name="Huang X."/>
            <person name="Zhao Y."/>
        </authorList>
    </citation>
    <scope>NUCLEOTIDE SEQUENCE</scope>
</reference>
<keyword evidence="3" id="KW-0677">Repeat</keyword>
<dbReference type="GO" id="GO:0005886">
    <property type="term" value="C:plasma membrane"/>
    <property type="evidence" value="ECO:0007669"/>
    <property type="project" value="TreeGrafter"/>
</dbReference>
<keyword evidence="2 8" id="KW-0812">Transmembrane</keyword>
<comment type="subcellular location">
    <subcellularLocation>
        <location evidence="1">Membrane</location>
        <topology evidence="1">Multi-pass membrane protein</topology>
    </subcellularLocation>
</comment>
<dbReference type="InterPro" id="IPR026961">
    <property type="entry name" value="PGG_dom"/>
</dbReference>
<dbReference type="EMBL" id="CAJGYO010000014">
    <property type="protein sequence ID" value="CAD6269039.1"/>
    <property type="molecule type" value="Genomic_DNA"/>
</dbReference>
<organism evidence="10 11">
    <name type="scientific">Miscanthus lutarioriparius</name>
    <dbReference type="NCBI Taxonomy" id="422564"/>
    <lineage>
        <taxon>Eukaryota</taxon>
        <taxon>Viridiplantae</taxon>
        <taxon>Streptophyta</taxon>
        <taxon>Embryophyta</taxon>
        <taxon>Tracheophyta</taxon>
        <taxon>Spermatophyta</taxon>
        <taxon>Magnoliopsida</taxon>
        <taxon>Liliopsida</taxon>
        <taxon>Poales</taxon>
        <taxon>Poaceae</taxon>
        <taxon>PACMAD clade</taxon>
        <taxon>Panicoideae</taxon>
        <taxon>Andropogonodae</taxon>
        <taxon>Andropogoneae</taxon>
        <taxon>Saccharinae</taxon>
        <taxon>Miscanthus</taxon>
    </lineage>
</organism>
<feature type="repeat" description="ANK" evidence="7">
    <location>
        <begin position="130"/>
        <end position="152"/>
    </location>
</feature>
<evidence type="ECO:0000313" key="10">
    <source>
        <dbReference type="EMBL" id="CAD6269039.1"/>
    </source>
</evidence>
<dbReference type="Gene3D" id="1.25.40.20">
    <property type="entry name" value="Ankyrin repeat-containing domain"/>
    <property type="match status" value="3"/>
</dbReference>
<feature type="transmembrane region" description="Helical" evidence="8">
    <location>
        <begin position="624"/>
        <end position="641"/>
    </location>
</feature>
<evidence type="ECO:0000259" key="9">
    <source>
        <dbReference type="Pfam" id="PF13962"/>
    </source>
</evidence>
<dbReference type="PANTHER" id="PTHR24186">
    <property type="entry name" value="PROTEIN PHOSPHATASE 1 REGULATORY SUBUNIT"/>
    <property type="match status" value="1"/>
</dbReference>
<keyword evidence="5 7" id="KW-0040">ANK repeat</keyword>
<dbReference type="PANTHER" id="PTHR24186:SF50">
    <property type="entry name" value="ANKYRIN REPEAT-CONTAINING PROTEIN ITN1-LIKE ISOFORM X1"/>
    <property type="match status" value="1"/>
</dbReference>
<dbReference type="InterPro" id="IPR036770">
    <property type="entry name" value="Ankyrin_rpt-contain_sf"/>
</dbReference>
<keyword evidence="11" id="KW-1185">Reference proteome</keyword>
<name>A0A811RGT9_9POAL</name>
<evidence type="ECO:0000256" key="8">
    <source>
        <dbReference type="SAM" id="Phobius"/>
    </source>
</evidence>
<evidence type="ECO:0000256" key="2">
    <source>
        <dbReference type="ARBA" id="ARBA00022692"/>
    </source>
</evidence>
<evidence type="ECO:0000256" key="4">
    <source>
        <dbReference type="ARBA" id="ARBA00022989"/>
    </source>
</evidence>
<dbReference type="PROSITE" id="PS50088">
    <property type="entry name" value="ANK_REPEAT"/>
    <property type="match status" value="2"/>
</dbReference>
<feature type="repeat" description="ANK" evidence="7">
    <location>
        <begin position="406"/>
        <end position="439"/>
    </location>
</feature>
<dbReference type="SMART" id="SM00248">
    <property type="entry name" value="ANK"/>
    <property type="match status" value="8"/>
</dbReference>
<keyword evidence="6 8" id="KW-0472">Membrane</keyword>
<dbReference type="SUPFAM" id="SSF48403">
    <property type="entry name" value="Ankyrin repeat"/>
    <property type="match status" value="1"/>
</dbReference>
<keyword evidence="4 8" id="KW-1133">Transmembrane helix</keyword>
<evidence type="ECO:0000256" key="7">
    <source>
        <dbReference type="PROSITE-ProRule" id="PRU00023"/>
    </source>
</evidence>